<dbReference type="InterPro" id="IPR038740">
    <property type="entry name" value="BioF2-like_GNAT_dom"/>
</dbReference>
<feature type="non-terminal residue" evidence="8">
    <location>
        <position position="184"/>
    </location>
</feature>
<dbReference type="EMBL" id="PEZD01000018">
    <property type="protein sequence ID" value="PIS17428.1"/>
    <property type="molecule type" value="Genomic_DNA"/>
</dbReference>
<protein>
    <recommendedName>
        <fullName evidence="7">BioF2-like acetyltransferase domain-containing protein</fullName>
    </recommendedName>
</protein>
<dbReference type="Proteomes" id="UP000229675">
    <property type="component" value="Unassembled WGS sequence"/>
</dbReference>
<dbReference type="Pfam" id="PF13480">
    <property type="entry name" value="Acetyltransf_6"/>
    <property type="match status" value="1"/>
</dbReference>
<dbReference type="PANTHER" id="PTHR36174">
    <property type="entry name" value="LIPID II:GLYCINE GLYCYLTRANSFERASE"/>
    <property type="match status" value="1"/>
</dbReference>
<dbReference type="PANTHER" id="PTHR36174:SF1">
    <property type="entry name" value="LIPID II:GLYCINE GLYCYLTRANSFERASE"/>
    <property type="match status" value="1"/>
</dbReference>
<dbReference type="GO" id="GO:0009252">
    <property type="term" value="P:peptidoglycan biosynthetic process"/>
    <property type="evidence" value="ECO:0007669"/>
    <property type="project" value="UniProtKB-KW"/>
</dbReference>
<proteinExistence type="inferred from homology"/>
<comment type="caution">
    <text evidence="8">The sequence shown here is derived from an EMBL/GenBank/DDBJ whole genome shotgun (WGS) entry which is preliminary data.</text>
</comment>
<dbReference type="PROSITE" id="PS51191">
    <property type="entry name" value="FEMABX"/>
    <property type="match status" value="1"/>
</dbReference>
<dbReference type="Gene3D" id="3.40.630.30">
    <property type="match status" value="1"/>
</dbReference>
<dbReference type="InterPro" id="IPR003447">
    <property type="entry name" value="FEMABX"/>
</dbReference>
<keyword evidence="6" id="KW-0961">Cell wall biogenesis/degradation</keyword>
<sequence>MPKQITFLLKLDSEKNLWKNLDKKVRNQIRKAGDYGLEMREGKELIKDFYPLYQKVMKKRGSPPHGRQFFEDVLREFQDRAKVFVAEHKGMPVAGMVALQFENRIASLWAASDYDFSHLNPNDFLYWEVIKWAVKNNFKYFDFGRSPKSSGTYLFKKQWGGEERPFSHRYYLSPSGRRLVPSTT</sequence>
<dbReference type="SUPFAM" id="SSF55729">
    <property type="entry name" value="Acyl-CoA N-acyltransferases (Nat)"/>
    <property type="match status" value="1"/>
</dbReference>
<evidence type="ECO:0000313" key="9">
    <source>
        <dbReference type="Proteomes" id="UP000229675"/>
    </source>
</evidence>
<organism evidence="8 9">
    <name type="scientific">Candidatus Nealsonbacteria bacterium CG09_land_8_20_14_0_10_42_14</name>
    <dbReference type="NCBI Taxonomy" id="1974707"/>
    <lineage>
        <taxon>Bacteria</taxon>
        <taxon>Candidatus Nealsoniibacteriota</taxon>
    </lineage>
</organism>
<evidence type="ECO:0000313" key="8">
    <source>
        <dbReference type="EMBL" id="PIS17428.1"/>
    </source>
</evidence>
<keyword evidence="4" id="KW-0573">Peptidoglycan synthesis</keyword>
<evidence type="ECO:0000259" key="7">
    <source>
        <dbReference type="Pfam" id="PF13480"/>
    </source>
</evidence>
<keyword evidence="5" id="KW-0012">Acyltransferase</keyword>
<dbReference type="AlphaFoldDB" id="A0A2H0WZQ1"/>
<evidence type="ECO:0000256" key="1">
    <source>
        <dbReference type="ARBA" id="ARBA00009943"/>
    </source>
</evidence>
<keyword evidence="3" id="KW-0133">Cell shape</keyword>
<keyword evidence="2" id="KW-0808">Transferase</keyword>
<dbReference type="InterPro" id="IPR050644">
    <property type="entry name" value="PG_Glycine_Bridge_Synth"/>
</dbReference>
<feature type="domain" description="BioF2-like acetyltransferase" evidence="7">
    <location>
        <begin position="23"/>
        <end position="146"/>
    </location>
</feature>
<evidence type="ECO:0000256" key="5">
    <source>
        <dbReference type="ARBA" id="ARBA00023315"/>
    </source>
</evidence>
<evidence type="ECO:0000256" key="2">
    <source>
        <dbReference type="ARBA" id="ARBA00022679"/>
    </source>
</evidence>
<dbReference type="GO" id="GO:0071555">
    <property type="term" value="P:cell wall organization"/>
    <property type="evidence" value="ECO:0007669"/>
    <property type="project" value="UniProtKB-KW"/>
</dbReference>
<comment type="similarity">
    <text evidence="1">Belongs to the FemABX family.</text>
</comment>
<evidence type="ECO:0000256" key="4">
    <source>
        <dbReference type="ARBA" id="ARBA00022984"/>
    </source>
</evidence>
<accession>A0A2H0WZQ1</accession>
<dbReference type="GO" id="GO:0016755">
    <property type="term" value="F:aminoacyltransferase activity"/>
    <property type="evidence" value="ECO:0007669"/>
    <property type="project" value="InterPro"/>
</dbReference>
<dbReference type="InterPro" id="IPR016181">
    <property type="entry name" value="Acyl_CoA_acyltransferase"/>
</dbReference>
<name>A0A2H0WZQ1_9BACT</name>
<gene>
    <name evidence="8" type="ORF">COT59_00730</name>
</gene>
<evidence type="ECO:0000256" key="3">
    <source>
        <dbReference type="ARBA" id="ARBA00022960"/>
    </source>
</evidence>
<evidence type="ECO:0000256" key="6">
    <source>
        <dbReference type="ARBA" id="ARBA00023316"/>
    </source>
</evidence>
<reference evidence="9" key="1">
    <citation type="submission" date="2017-09" db="EMBL/GenBank/DDBJ databases">
        <title>Depth-based differentiation of microbial function through sediment-hosted aquifers and enrichment of novel symbionts in the deep terrestrial subsurface.</title>
        <authorList>
            <person name="Probst A.J."/>
            <person name="Ladd B."/>
            <person name="Jarett J.K."/>
            <person name="Geller-Mcgrath D.E."/>
            <person name="Sieber C.M.K."/>
            <person name="Emerson J.B."/>
            <person name="Anantharaman K."/>
            <person name="Thomas B.C."/>
            <person name="Malmstrom R."/>
            <person name="Stieglmeier M."/>
            <person name="Klingl A."/>
            <person name="Woyke T."/>
            <person name="Ryan C.M."/>
            <person name="Banfield J.F."/>
        </authorList>
    </citation>
    <scope>NUCLEOTIDE SEQUENCE [LARGE SCALE GENOMIC DNA]</scope>
</reference>
<dbReference type="GO" id="GO:0008360">
    <property type="term" value="P:regulation of cell shape"/>
    <property type="evidence" value="ECO:0007669"/>
    <property type="project" value="UniProtKB-KW"/>
</dbReference>